<evidence type="ECO:0000313" key="2">
    <source>
        <dbReference type="EMBL" id="EFO84929.1"/>
    </source>
</evidence>
<evidence type="ECO:0000313" key="3">
    <source>
        <dbReference type="Proteomes" id="UP000008281"/>
    </source>
</evidence>
<evidence type="ECO:0000259" key="1">
    <source>
        <dbReference type="Pfam" id="PF00646"/>
    </source>
</evidence>
<dbReference type="InterPro" id="IPR042317">
    <property type="entry name" value="She-1-like"/>
</dbReference>
<dbReference type="Proteomes" id="UP000008281">
    <property type="component" value="Unassembled WGS sequence"/>
</dbReference>
<protein>
    <recommendedName>
        <fullName evidence="1">F-box domain-containing protein</fullName>
    </recommendedName>
</protein>
<gene>
    <name evidence="2" type="ORF">CRE_03729</name>
</gene>
<proteinExistence type="predicted"/>
<feature type="domain" description="F-box" evidence="1">
    <location>
        <begin position="12"/>
        <end position="52"/>
    </location>
</feature>
<accession>E3LXX7</accession>
<organism evidence="3">
    <name type="scientific">Caenorhabditis remanei</name>
    <name type="common">Caenorhabditis vulgaris</name>
    <dbReference type="NCBI Taxonomy" id="31234"/>
    <lineage>
        <taxon>Eukaryota</taxon>
        <taxon>Metazoa</taxon>
        <taxon>Ecdysozoa</taxon>
        <taxon>Nematoda</taxon>
        <taxon>Chromadorea</taxon>
        <taxon>Rhabditida</taxon>
        <taxon>Rhabditina</taxon>
        <taxon>Rhabditomorpha</taxon>
        <taxon>Rhabditoidea</taxon>
        <taxon>Rhabditidae</taxon>
        <taxon>Peloderinae</taxon>
        <taxon>Caenorhabditis</taxon>
    </lineage>
</organism>
<dbReference type="PANTHER" id="PTHR31006">
    <property type="entry name" value="F-BOX DOMAIN-CONTAINING PROTEIN-RELATED-RELATED"/>
    <property type="match status" value="1"/>
</dbReference>
<feature type="domain" description="F-box" evidence="1">
    <location>
        <begin position="248"/>
        <end position="288"/>
    </location>
</feature>
<dbReference type="Pfam" id="PF00646">
    <property type="entry name" value="F-box"/>
    <property type="match status" value="2"/>
</dbReference>
<dbReference type="InParanoid" id="E3LXX7"/>
<dbReference type="InterPro" id="IPR001810">
    <property type="entry name" value="F-box_dom"/>
</dbReference>
<dbReference type="EMBL" id="DS268418">
    <property type="protein sequence ID" value="EFO84929.1"/>
    <property type="molecule type" value="Genomic_DNA"/>
</dbReference>
<dbReference type="eggNOG" id="ENOG502T2ZR">
    <property type="taxonomic scope" value="Eukaryota"/>
</dbReference>
<keyword evidence="3" id="KW-1185">Reference proteome</keyword>
<dbReference type="PANTHER" id="PTHR31006:SF8">
    <property type="entry name" value="F-BOX DOMAIN-CONTAINING PROTEIN-RELATED"/>
    <property type="match status" value="1"/>
</dbReference>
<sequence>MPPTTPSTLAHWSKMTNDVRRIVVGHLDYGSRCSMKLCSKSDYYLVNMTKFKANNILISGVNDGDEEGVHIGIDSFSIWFIKKDNETEIERGWKGKKIERYKEIRQEDHYDMSRRFLDKYHQKFGMLNATSVDIEMVSFSPSPNWKIKCDNFRIFEGPLDWLNASVSRKYKSLKILDVTNLDWAVDERMLEATDKLNLLSENDMTDDQLGTVKATDVWLHSNRITTNGLIKYLDNSTMIPYSPTPVEWSTITNDVKRYIIGFLDYESRCNMRLCSKSDYSFVNSISFKANRLSISEVFNWLLTHFQTIIRCDIDSFTIWFIGKENVTRIDRAWNGELIHEFSEIKHENRYDLYRRFLDNYHNRFGIINASTISIVLFPHAPSPNWRIKCDNLTLYGLRGGYDVTWLNQCISITFNSLEIAGGDSTLIEVNDRMLDSSESLKIDVDSSMTDEQLERAKATNFIIRSDLITVNAVKKYLEYYLKNRRENDRIEIFLQLPRDYDFSRLIPESVVFRKLRIPEYSSSIFRIKLTDFQNENGFNEPQDLRVRFTPDRANITCETLRRGRSVSLYSLDKDDEDSEYNDVDFDQLSLV</sequence>
<dbReference type="AlphaFoldDB" id="E3LXX7"/>
<name>E3LXX7_CAERE</name>
<reference evidence="2" key="1">
    <citation type="submission" date="2007-07" db="EMBL/GenBank/DDBJ databases">
        <title>PCAP assembly of the Caenorhabditis remanei genome.</title>
        <authorList>
            <consortium name="The Caenorhabditis remanei Sequencing Consortium"/>
            <person name="Wilson R.K."/>
        </authorList>
    </citation>
    <scope>NUCLEOTIDE SEQUENCE [LARGE SCALE GENOMIC DNA]</scope>
    <source>
        <strain evidence="2">PB4641</strain>
    </source>
</reference>
<dbReference type="HOGENOM" id="CLU_461702_0_0_1"/>
<dbReference type="OrthoDB" id="5782058at2759"/>